<dbReference type="InterPro" id="IPR050204">
    <property type="entry name" value="AraC_XylS_family_regulators"/>
</dbReference>
<name>A0A949JME0_9ACTN</name>
<proteinExistence type="predicted"/>
<evidence type="ECO:0000256" key="2">
    <source>
        <dbReference type="ARBA" id="ARBA00023125"/>
    </source>
</evidence>
<keyword evidence="6" id="KW-1185">Reference proteome</keyword>
<dbReference type="Gene3D" id="1.10.10.60">
    <property type="entry name" value="Homeodomain-like"/>
    <property type="match status" value="2"/>
</dbReference>
<dbReference type="Proteomes" id="UP000694501">
    <property type="component" value="Unassembled WGS sequence"/>
</dbReference>
<dbReference type="InterPro" id="IPR032783">
    <property type="entry name" value="AraC_lig"/>
</dbReference>
<evidence type="ECO:0000313" key="6">
    <source>
        <dbReference type="Proteomes" id="UP000694501"/>
    </source>
</evidence>
<evidence type="ECO:0000256" key="1">
    <source>
        <dbReference type="ARBA" id="ARBA00023015"/>
    </source>
</evidence>
<dbReference type="EMBL" id="JAELVF020000001">
    <property type="protein sequence ID" value="MBU7597781.1"/>
    <property type="molecule type" value="Genomic_DNA"/>
</dbReference>
<organism evidence="5 6">
    <name type="scientific">Streptomyces tardus</name>
    <dbReference type="NCBI Taxonomy" id="2780544"/>
    <lineage>
        <taxon>Bacteria</taxon>
        <taxon>Bacillati</taxon>
        <taxon>Actinomycetota</taxon>
        <taxon>Actinomycetes</taxon>
        <taxon>Kitasatosporales</taxon>
        <taxon>Streptomycetaceae</taxon>
        <taxon>Streptomyces</taxon>
    </lineage>
</organism>
<dbReference type="Pfam" id="PF12852">
    <property type="entry name" value="Cupin_6"/>
    <property type="match status" value="1"/>
</dbReference>
<dbReference type="InterPro" id="IPR009057">
    <property type="entry name" value="Homeodomain-like_sf"/>
</dbReference>
<dbReference type="PANTHER" id="PTHR46796:SF13">
    <property type="entry name" value="HTH-TYPE TRANSCRIPTIONAL ACTIVATOR RHAS"/>
    <property type="match status" value="1"/>
</dbReference>
<sequence length="321" mass="34151">MDPLTALLDAPRASGAFLLRVTMSPPWSVRVQDEAPLAVVAVTGGRACYAPEGGDPVHLGAGDLLLIARPDPYLFADSPDRAPQAVIHPGGRCETPLGGSLDLPMRQGVRSWGNAAQGRDVMLVGSYPRVSEVAARLIRALPPSVLVRADEHRTRLIDVLADEIQGEGIGQAALLDRLLDGLTVCAIRHWAHSSASGAPGWLHAGADRAIGSALDLMHERAEHPWTVASLAQQVGLSRAGFSRRFVTAVGEPPMAYLTSWRLALAADLLRQQDLPVFRVASEVGYGSPFTFSTAFKRHYGVSPLGWRQRGTETAATGAPAS</sequence>
<dbReference type="PANTHER" id="PTHR46796">
    <property type="entry name" value="HTH-TYPE TRANSCRIPTIONAL ACTIVATOR RHAS-RELATED"/>
    <property type="match status" value="1"/>
</dbReference>
<dbReference type="Pfam" id="PF12833">
    <property type="entry name" value="HTH_18"/>
    <property type="match status" value="1"/>
</dbReference>
<dbReference type="InterPro" id="IPR018060">
    <property type="entry name" value="HTH_AraC"/>
</dbReference>
<accession>A0A949JME0</accession>
<evidence type="ECO:0000256" key="3">
    <source>
        <dbReference type="ARBA" id="ARBA00023163"/>
    </source>
</evidence>
<reference evidence="5" key="1">
    <citation type="submission" date="2021-06" db="EMBL/GenBank/DDBJ databases">
        <title>Sequencing of actinobacteria type strains.</title>
        <authorList>
            <person name="Nguyen G.-S."/>
            <person name="Wentzel A."/>
        </authorList>
    </citation>
    <scope>NUCLEOTIDE SEQUENCE</scope>
    <source>
        <strain evidence="5">P38-E01</strain>
    </source>
</reference>
<protein>
    <submittedName>
        <fullName evidence="5">AraC family transcriptional regulator</fullName>
    </submittedName>
</protein>
<dbReference type="GO" id="GO:0003700">
    <property type="term" value="F:DNA-binding transcription factor activity"/>
    <property type="evidence" value="ECO:0007669"/>
    <property type="project" value="InterPro"/>
</dbReference>
<gene>
    <name evidence="5" type="ORF">JGS22_009145</name>
</gene>
<dbReference type="PROSITE" id="PS00041">
    <property type="entry name" value="HTH_ARAC_FAMILY_1"/>
    <property type="match status" value="1"/>
</dbReference>
<dbReference type="AlphaFoldDB" id="A0A949JME0"/>
<dbReference type="GO" id="GO:0043565">
    <property type="term" value="F:sequence-specific DNA binding"/>
    <property type="evidence" value="ECO:0007669"/>
    <property type="project" value="InterPro"/>
</dbReference>
<dbReference type="SMART" id="SM00342">
    <property type="entry name" value="HTH_ARAC"/>
    <property type="match status" value="1"/>
</dbReference>
<keyword evidence="1" id="KW-0805">Transcription regulation</keyword>
<comment type="caution">
    <text evidence="5">The sequence shown here is derived from an EMBL/GenBank/DDBJ whole genome shotgun (WGS) entry which is preliminary data.</text>
</comment>
<evidence type="ECO:0000259" key="4">
    <source>
        <dbReference type="PROSITE" id="PS01124"/>
    </source>
</evidence>
<dbReference type="PROSITE" id="PS01124">
    <property type="entry name" value="HTH_ARAC_FAMILY_2"/>
    <property type="match status" value="1"/>
</dbReference>
<keyword evidence="2" id="KW-0238">DNA-binding</keyword>
<keyword evidence="3" id="KW-0804">Transcription</keyword>
<feature type="domain" description="HTH araC/xylS-type" evidence="4">
    <location>
        <begin position="211"/>
        <end position="309"/>
    </location>
</feature>
<evidence type="ECO:0000313" key="5">
    <source>
        <dbReference type="EMBL" id="MBU7597781.1"/>
    </source>
</evidence>
<dbReference type="RefSeq" id="WP_211039711.1">
    <property type="nucleotide sequence ID" value="NZ_JAELVF020000001.1"/>
</dbReference>
<dbReference type="SUPFAM" id="SSF46689">
    <property type="entry name" value="Homeodomain-like"/>
    <property type="match status" value="2"/>
</dbReference>
<dbReference type="InterPro" id="IPR018062">
    <property type="entry name" value="HTH_AraC-typ_CS"/>
</dbReference>